<dbReference type="SUPFAM" id="SSF52309">
    <property type="entry name" value="N-(deoxy)ribosyltransferase-like"/>
    <property type="match status" value="1"/>
</dbReference>
<organism evidence="1">
    <name type="scientific">Siphoviridae sp. ctOSJ35</name>
    <dbReference type="NCBI Taxonomy" id="2825479"/>
    <lineage>
        <taxon>Viruses</taxon>
        <taxon>Duplodnaviria</taxon>
        <taxon>Heunggongvirae</taxon>
        <taxon>Uroviricota</taxon>
        <taxon>Caudoviricetes</taxon>
    </lineage>
</organism>
<sequence length="108" mass="12460">MPKMNVFISQPMNGKKTEEIEYEREQFIKDLKKYLGEDINILDTIFHFAEDVPSLVYLGRSLEVLAKADLAVFMDGWENARGCKIEHQAAKDYDIPTLELNGAWYPCT</sequence>
<dbReference type="Pfam" id="PF14359">
    <property type="entry name" value="DUF4406"/>
    <property type="match status" value="1"/>
</dbReference>
<reference evidence="1" key="1">
    <citation type="journal article" date="2021" name="Proc. Natl. Acad. Sci. U.S.A.">
        <title>A Catalog of Tens of Thousands of Viruses from Human Metagenomes Reveals Hidden Associations with Chronic Diseases.</title>
        <authorList>
            <person name="Tisza M.J."/>
            <person name="Buck C.B."/>
        </authorList>
    </citation>
    <scope>NUCLEOTIDE SEQUENCE</scope>
    <source>
        <strain evidence="1">CtOSJ35</strain>
    </source>
</reference>
<protein>
    <submittedName>
        <fullName evidence="1">N-deoxyribosyltransferase</fullName>
    </submittedName>
</protein>
<proteinExistence type="predicted"/>
<accession>A0A8S5PJ97</accession>
<dbReference type="EMBL" id="BK015447">
    <property type="protein sequence ID" value="DAE07279.1"/>
    <property type="molecule type" value="Genomic_DNA"/>
</dbReference>
<dbReference type="InterPro" id="IPR025518">
    <property type="entry name" value="DUF4406"/>
</dbReference>
<evidence type="ECO:0000313" key="1">
    <source>
        <dbReference type="EMBL" id="DAE07279.1"/>
    </source>
</evidence>
<name>A0A8S5PJ97_9CAUD</name>